<feature type="region of interest" description="Disordered" evidence="1">
    <location>
        <begin position="1"/>
        <end position="33"/>
    </location>
</feature>
<dbReference type="Proteomes" id="UP001209878">
    <property type="component" value="Unassembled WGS sequence"/>
</dbReference>
<protein>
    <submittedName>
        <fullName evidence="3">Uncharacterized protein</fullName>
    </submittedName>
</protein>
<keyword evidence="2" id="KW-0472">Membrane</keyword>
<dbReference type="AlphaFoldDB" id="A0AAD9KZ51"/>
<keyword evidence="2" id="KW-1133">Transmembrane helix</keyword>
<keyword evidence="2" id="KW-0812">Transmembrane</keyword>
<evidence type="ECO:0000313" key="4">
    <source>
        <dbReference type="Proteomes" id="UP001209878"/>
    </source>
</evidence>
<feature type="compositionally biased region" description="Acidic residues" evidence="1">
    <location>
        <begin position="1"/>
        <end position="11"/>
    </location>
</feature>
<comment type="caution">
    <text evidence="3">The sequence shown here is derived from an EMBL/GenBank/DDBJ whole genome shotgun (WGS) entry which is preliminary data.</text>
</comment>
<evidence type="ECO:0000256" key="1">
    <source>
        <dbReference type="SAM" id="MobiDB-lite"/>
    </source>
</evidence>
<organism evidence="3 4">
    <name type="scientific">Ridgeia piscesae</name>
    <name type="common">Tubeworm</name>
    <dbReference type="NCBI Taxonomy" id="27915"/>
    <lineage>
        <taxon>Eukaryota</taxon>
        <taxon>Metazoa</taxon>
        <taxon>Spiralia</taxon>
        <taxon>Lophotrochozoa</taxon>
        <taxon>Annelida</taxon>
        <taxon>Polychaeta</taxon>
        <taxon>Sedentaria</taxon>
        <taxon>Canalipalpata</taxon>
        <taxon>Sabellida</taxon>
        <taxon>Siboglinidae</taxon>
        <taxon>Ridgeia</taxon>
    </lineage>
</organism>
<accession>A0AAD9KZ51</accession>
<evidence type="ECO:0000256" key="2">
    <source>
        <dbReference type="SAM" id="Phobius"/>
    </source>
</evidence>
<feature type="transmembrane region" description="Helical" evidence="2">
    <location>
        <begin position="43"/>
        <end position="64"/>
    </location>
</feature>
<feature type="compositionally biased region" description="Basic and acidic residues" evidence="1">
    <location>
        <begin position="13"/>
        <end position="22"/>
    </location>
</feature>
<reference evidence="3" key="1">
    <citation type="journal article" date="2023" name="Mol. Biol. Evol.">
        <title>Third-Generation Sequencing Reveals the Adaptive Role of the Epigenome in Three Deep-Sea Polychaetes.</title>
        <authorList>
            <person name="Perez M."/>
            <person name="Aroh O."/>
            <person name="Sun Y."/>
            <person name="Lan Y."/>
            <person name="Juniper S.K."/>
            <person name="Young C.R."/>
            <person name="Angers B."/>
            <person name="Qian P.Y."/>
        </authorList>
    </citation>
    <scope>NUCLEOTIDE SEQUENCE</scope>
    <source>
        <strain evidence="3">R07B-5</strain>
    </source>
</reference>
<keyword evidence="4" id="KW-1185">Reference proteome</keyword>
<dbReference type="EMBL" id="JAODUO010000459">
    <property type="protein sequence ID" value="KAK2180066.1"/>
    <property type="molecule type" value="Genomic_DNA"/>
</dbReference>
<name>A0AAD9KZ51_RIDPI</name>
<proteinExistence type="predicted"/>
<gene>
    <name evidence="3" type="ORF">NP493_457g01022</name>
</gene>
<evidence type="ECO:0000313" key="3">
    <source>
        <dbReference type="EMBL" id="KAK2180066.1"/>
    </source>
</evidence>
<sequence>MEVDDINDNDNDASQRDRDGVRLNRSGAGGGARDPVAMAAEEWAVALILLAVSVALVASVAAICRMLGVWRFPTFFGPPSSEKQQLTRHEEPCYMVTSESELNLSASGTFKHFDTGDARCLDLPPELPTHQPTCDVKVSPESVDSTGMSLVAKTPLFSTRRAIDEDRLSDEIGGSWVELRTLDYENPGSNPVLR</sequence>